<dbReference type="STRING" id="48709.A0A1D2NDK1"/>
<reference evidence="17 18" key="1">
    <citation type="journal article" date="2016" name="Genome Biol. Evol.">
        <title>Gene Family Evolution Reflects Adaptation to Soil Environmental Stressors in the Genome of the Collembolan Orchesella cincta.</title>
        <authorList>
            <person name="Faddeeva-Vakhrusheva A."/>
            <person name="Derks M.F."/>
            <person name="Anvar S.Y."/>
            <person name="Agamennone V."/>
            <person name="Suring W."/>
            <person name="Smit S."/>
            <person name="van Straalen N.M."/>
            <person name="Roelofs D."/>
        </authorList>
    </citation>
    <scope>NUCLEOTIDE SEQUENCE [LARGE SCALE GENOMIC DNA]</scope>
    <source>
        <tissue evidence="17">Mixed pool</tissue>
    </source>
</reference>
<dbReference type="OrthoDB" id="6417226at2759"/>
<keyword evidence="5" id="KW-0862">Zinc</keyword>
<dbReference type="InterPro" id="IPR051968">
    <property type="entry name" value="ZnFinger_Homeobox_TR"/>
</dbReference>
<feature type="compositionally biased region" description="Polar residues" evidence="14">
    <location>
        <begin position="583"/>
        <end position="597"/>
    </location>
</feature>
<dbReference type="SMART" id="SM00355">
    <property type="entry name" value="ZnF_C2H2"/>
    <property type="match status" value="18"/>
</dbReference>
<dbReference type="InterPro" id="IPR017970">
    <property type="entry name" value="Homeobox_CS"/>
</dbReference>
<feature type="region of interest" description="Disordered" evidence="14">
    <location>
        <begin position="583"/>
        <end position="629"/>
    </location>
</feature>
<evidence type="ECO:0000259" key="15">
    <source>
        <dbReference type="PROSITE" id="PS50071"/>
    </source>
</evidence>
<dbReference type="InterPro" id="IPR001356">
    <property type="entry name" value="HD"/>
</dbReference>
<gene>
    <name evidence="17" type="ORF">Ocin01_03363</name>
</gene>
<keyword evidence="4 11" id="KW-0863">Zinc-finger</keyword>
<feature type="region of interest" description="Disordered" evidence="14">
    <location>
        <begin position="135"/>
        <end position="162"/>
    </location>
</feature>
<dbReference type="GO" id="GO:0000981">
    <property type="term" value="F:DNA-binding transcription factor activity, RNA polymerase II-specific"/>
    <property type="evidence" value="ECO:0007669"/>
    <property type="project" value="InterPro"/>
</dbReference>
<feature type="compositionally biased region" description="Low complexity" evidence="14">
    <location>
        <begin position="135"/>
        <end position="147"/>
    </location>
</feature>
<dbReference type="InterPro" id="IPR009057">
    <property type="entry name" value="Homeodomain-like_sf"/>
</dbReference>
<dbReference type="InterPro" id="IPR003604">
    <property type="entry name" value="Matrin/U1-like-C_Znf_C2H2"/>
</dbReference>
<feature type="region of interest" description="Disordered" evidence="14">
    <location>
        <begin position="506"/>
        <end position="546"/>
    </location>
</feature>
<feature type="region of interest" description="Disordered" evidence="14">
    <location>
        <begin position="1481"/>
        <end position="1550"/>
    </location>
</feature>
<feature type="DNA-binding region" description="Homeobox" evidence="12">
    <location>
        <begin position="1699"/>
        <end position="1758"/>
    </location>
</feature>
<feature type="region of interest" description="Disordered" evidence="14">
    <location>
        <begin position="1187"/>
        <end position="1231"/>
    </location>
</feature>
<feature type="domain" description="Homeobox" evidence="15">
    <location>
        <begin position="2035"/>
        <end position="2095"/>
    </location>
</feature>
<evidence type="ECO:0000256" key="14">
    <source>
        <dbReference type="SAM" id="MobiDB-lite"/>
    </source>
</evidence>
<feature type="compositionally biased region" description="Basic and acidic residues" evidence="14">
    <location>
        <begin position="1892"/>
        <end position="1909"/>
    </location>
</feature>
<evidence type="ECO:0000256" key="5">
    <source>
        <dbReference type="ARBA" id="ARBA00022833"/>
    </source>
</evidence>
<feature type="compositionally biased region" description="Basic and acidic residues" evidence="14">
    <location>
        <begin position="932"/>
        <end position="943"/>
    </location>
</feature>
<dbReference type="FunFam" id="1.10.10.60:FF:000080">
    <property type="entry name" value="Zinc finger homeobox protein 2"/>
    <property type="match status" value="1"/>
</dbReference>
<feature type="compositionally biased region" description="Basic and acidic residues" evidence="14">
    <location>
        <begin position="911"/>
        <end position="921"/>
    </location>
</feature>
<dbReference type="PANTHER" id="PTHR45891">
    <property type="entry name" value="ZINC FINGER HOMEOBOX PROTEIN"/>
    <property type="match status" value="1"/>
</dbReference>
<accession>A0A1D2NDK1</accession>
<evidence type="ECO:0000256" key="3">
    <source>
        <dbReference type="ARBA" id="ARBA00022737"/>
    </source>
</evidence>
<feature type="domain" description="C2H2-type" evidence="16">
    <location>
        <begin position="1121"/>
        <end position="1150"/>
    </location>
</feature>
<feature type="region of interest" description="Disordered" evidence="14">
    <location>
        <begin position="1785"/>
        <end position="1865"/>
    </location>
</feature>
<feature type="compositionally biased region" description="Low complexity" evidence="14">
    <location>
        <begin position="1502"/>
        <end position="1518"/>
    </location>
</feature>
<feature type="compositionally biased region" description="Basic and acidic residues" evidence="14">
    <location>
        <begin position="532"/>
        <end position="543"/>
    </location>
</feature>
<feature type="compositionally biased region" description="Low complexity" evidence="14">
    <location>
        <begin position="1940"/>
        <end position="1965"/>
    </location>
</feature>
<feature type="domain" description="C2H2-type" evidence="16">
    <location>
        <begin position="1031"/>
        <end position="1062"/>
    </location>
</feature>
<feature type="region of interest" description="Disordered" evidence="14">
    <location>
        <begin position="1883"/>
        <end position="2040"/>
    </location>
</feature>
<evidence type="ECO:0000256" key="10">
    <source>
        <dbReference type="ARBA" id="ARBA00023242"/>
    </source>
</evidence>
<feature type="compositionally biased region" description="Low complexity" evidence="14">
    <location>
        <begin position="1080"/>
        <end position="1101"/>
    </location>
</feature>
<feature type="domain" description="Homeobox" evidence="15">
    <location>
        <begin position="1697"/>
        <end position="1757"/>
    </location>
</feature>
<feature type="compositionally biased region" description="Polar residues" evidence="14">
    <location>
        <begin position="1911"/>
        <end position="1934"/>
    </location>
</feature>
<feature type="domain" description="C2H2-type" evidence="16">
    <location>
        <begin position="851"/>
        <end position="879"/>
    </location>
</feature>
<evidence type="ECO:0000256" key="6">
    <source>
        <dbReference type="ARBA" id="ARBA00023015"/>
    </source>
</evidence>
<feature type="domain" description="C2H2-type" evidence="16">
    <location>
        <begin position="987"/>
        <end position="1016"/>
    </location>
</feature>
<feature type="DNA-binding region" description="Homeobox" evidence="12">
    <location>
        <begin position="2037"/>
        <end position="2096"/>
    </location>
</feature>
<evidence type="ECO:0000256" key="4">
    <source>
        <dbReference type="ARBA" id="ARBA00022771"/>
    </source>
</evidence>
<evidence type="ECO:0000256" key="1">
    <source>
        <dbReference type="ARBA" id="ARBA00004123"/>
    </source>
</evidence>
<feature type="compositionally biased region" description="Low complexity" evidence="14">
    <location>
        <begin position="678"/>
        <end position="694"/>
    </location>
</feature>
<feature type="compositionally biased region" description="Low complexity" evidence="14">
    <location>
        <begin position="611"/>
        <end position="622"/>
    </location>
</feature>
<dbReference type="Gene3D" id="3.30.160.60">
    <property type="entry name" value="Classic Zinc Finger"/>
    <property type="match status" value="6"/>
</dbReference>
<feature type="compositionally biased region" description="Low complexity" evidence="14">
    <location>
        <begin position="1207"/>
        <end position="1219"/>
    </location>
</feature>
<feature type="compositionally biased region" description="Low complexity" evidence="14">
    <location>
        <begin position="1537"/>
        <end position="1550"/>
    </location>
</feature>
<feature type="compositionally biased region" description="Polar residues" evidence="14">
    <location>
        <begin position="1220"/>
        <end position="1231"/>
    </location>
</feature>
<organism evidence="17 18">
    <name type="scientific">Orchesella cincta</name>
    <name type="common">Springtail</name>
    <name type="synonym">Podura cincta</name>
    <dbReference type="NCBI Taxonomy" id="48709"/>
    <lineage>
        <taxon>Eukaryota</taxon>
        <taxon>Metazoa</taxon>
        <taxon>Ecdysozoa</taxon>
        <taxon>Arthropoda</taxon>
        <taxon>Hexapoda</taxon>
        <taxon>Collembola</taxon>
        <taxon>Entomobryomorpha</taxon>
        <taxon>Entomobryoidea</taxon>
        <taxon>Orchesellidae</taxon>
        <taxon>Orchesellinae</taxon>
        <taxon>Orchesella</taxon>
    </lineage>
</organism>
<evidence type="ECO:0000256" key="2">
    <source>
        <dbReference type="ARBA" id="ARBA00022723"/>
    </source>
</evidence>
<feature type="region of interest" description="Disordered" evidence="14">
    <location>
        <begin position="1754"/>
        <end position="1773"/>
    </location>
</feature>
<dbReference type="PROSITE" id="PS50157">
    <property type="entry name" value="ZINC_FINGER_C2H2_2"/>
    <property type="match status" value="9"/>
</dbReference>
<dbReference type="SMART" id="SM00451">
    <property type="entry name" value="ZnF_U1"/>
    <property type="match status" value="5"/>
</dbReference>
<evidence type="ECO:0000256" key="11">
    <source>
        <dbReference type="PROSITE-ProRule" id="PRU00042"/>
    </source>
</evidence>
<dbReference type="FunFam" id="1.10.10.60:FF:000064">
    <property type="entry name" value="Zinc finger homeobox protein 4"/>
    <property type="match status" value="1"/>
</dbReference>
<dbReference type="SUPFAM" id="SSF46689">
    <property type="entry name" value="Homeodomain-like"/>
    <property type="match status" value="2"/>
</dbReference>
<evidence type="ECO:0000256" key="12">
    <source>
        <dbReference type="PROSITE-ProRule" id="PRU00108"/>
    </source>
</evidence>
<dbReference type="GO" id="GO:0005634">
    <property type="term" value="C:nucleus"/>
    <property type="evidence" value="ECO:0007669"/>
    <property type="project" value="UniProtKB-SubCell"/>
</dbReference>
<dbReference type="FunFam" id="3.30.160.60:FF:000768">
    <property type="entry name" value="zinc finger homeobox protein 3 isoform X2"/>
    <property type="match status" value="1"/>
</dbReference>
<comment type="subcellular location">
    <subcellularLocation>
        <location evidence="1 12 13">Nucleus</location>
    </subcellularLocation>
</comment>
<dbReference type="CDD" id="cd00086">
    <property type="entry name" value="homeodomain"/>
    <property type="match status" value="2"/>
</dbReference>
<dbReference type="Pfam" id="PF00096">
    <property type="entry name" value="zf-C2H2"/>
    <property type="match status" value="3"/>
</dbReference>
<sequence>MGGLGSLHTRNSCKTLKCPKCNWHYKYQETLEIHMKEKHPDNETSCIYCIAGQPHPRLARGETYTCGYKPYRCEVCNYSTTTKGNLSIHMQSDKHLNNMQELQNGGISPPESLVQQTNKSVTGLSPAAAAAAVAAQAREGAPTPGSVSGSGGGGPPPNPKPKPTFRCDVCNYETNVARNLRIHMTSEKHTHNMMVLQQNVKHMQHLSALQQAQNPFDPAALMQFHPGAAALGMASAAGGAGDKPAGHNEAALADMAYSQALLIQMMTGGQMPPHIPPELAPHMDLGLNPDTMEPPPEPPDPNPSHLFQCCVCTSYHTDSLEALSHHLTQDRTKLREQEILVLVAGNYMCKLCSYKTNLKANFQLHCKTDKHLQRLQHVNHVKEGGPRNEWKLKYLSMSNPIQVRCNACDYYTNSAHKLQLHAAHQRHEISVLIFRHIQNQENPISEDARIYACALCGFTSRVKLQLLQHTRSIKHLQLEQLHSLQRRAEGKDGQPDLTQIFRVLEQPETDSPVHNNNSAASAEVSPNFYNDQDSREIKREENSRSSVLKNALEKESSDYTDLTCPYCTFTADSETRLQIHVVSQHSNSEWSGTSASSGLDRERQRDRERSSSVPRRSSSPESSKLEASTGEVMACPLCQETCSDRHKLENHVMQVHSVNAEGLKRLLLLVNQSHWLNTSSGRSSANNSSSSSGGEHVKSVGGNNSGDHSHHHLLNAGGGSVDDDKDKSETDGGFLEENGDSDEFRCQSCCKSFRNLDDLCTHQNETGHLEIKQTPGGPGYLCWKKGCNQYFPTAPSLQMHFREIHARGGGQSMAVSEKHVYKYRCNQCSLAFKTMEKLQIHSQYHAIRDASKCCLCGRSFRSLLALQKHVETSHTELSEDELNQFKQSIASNPLLLAGLSGQVLDPATTEMLKKESARGDDSDYVMDDEMNRDDSITGEKDDGGMNESGGDGDSNDSVVSKDQQLFEDYLNSQAMAEDSYNDPNRKYKCHRCKVAFTRQSYLTSHNKTLLHRKGEKLSYPMEKYLDPNRPYKCEVCKESFTQKNILLVHYNSVSHLHKLKRAMQEQQQFLSQIPASAMNAASNNTSSSSSVTPTSSSSTSSGGAGSSSLIPSTEEDDKKPYKCNICKVAYTQGSTLDIHMRSVLHQTRASKLHELAMTGQIDLSKPLIEQPEHQKLQDQQKKLMQEMLSPKSGGEPQPLSFSTPIRASSPASSGPSVSPQNAVSPAISSSPQTYPCHRCNVVCGSQEQLIQHQHLYCMFQNSLSLFPPLPSPNSSSTPNTSLMQVLPESQSTPTKGQNAINLSNMNEPSAPSSPVPPALLGEVDAVPRFSIPAKKSSHMFKHLLETYGFEVVMQFNEYHQKRLQNREMMTVDDDAGSVDEQVLQEFPELAKAICPNCKKSFSSVWILKAHCEEIHKDVVSTEVLETFAEDFRAEYLKKVEAAAEAASLDKDSEEMTMIKESAAASIAASLAVAAAAQQQQSSSNSTSSKQPQSLVVEQSGNPTAPSTPTASITPASSADSVSGERSGERERERERNNNAQAVAAAAAAAGNAAGHQQANSLLAQHMNDVQAALTAMAASQLQHFNPMINPMMMAQLGMALPLGLNMNALAAMNLQPPLVPMMMPPPFDMNQLSQNQNNNAAANAAAAAALFPQQMEGNSPLAKQQQQMLQQQQAAVASAVSAASAAANSGAGSSSQGGQKRARTRITDEQLKILRSHFDINNSPSEEQISQMAQQSGLPPKVIKHWFRNTLFKERQRNKDSPYNFNNPPSTTLNLEEYEKTGEAKVLPLPPEEQKKYIETPLPSNSSTSERGGGGERITTSSSSNRKESSSSSNSKKSQQQQQQQTLHQQQLHHHHQQLQQHQQQLLNAMHQEALDMKYYSNHDNQSEASESESRSEDERPTKVSKRDFGGSNSSLTSALQAAQKNQRSSSVSSLRGDEPNPSSSPSGGLNLSSLMNSQLSHLQQDSNSSSCSQPMLPPPKMGNFATPTQVSNQNPTSLLSLASPVALSSPGSGRSDTPLTTPPLPSNASQSSSSGKRANRTRFTDYQIKVLQEFFENNAYPKDDDLEYLSKLLSLSPRVIVVWFQNARQKARKVYENQPPLDQQEEGTGRFQRTPGLNYQCKKCLLVFQRYYELIRHQKTHCYKEEDAKRSAQAQAAAAQVAAAMSGRQQPPISLTTTA</sequence>
<dbReference type="InterPro" id="IPR036236">
    <property type="entry name" value="Znf_C2H2_sf"/>
</dbReference>
<feature type="region of interest" description="Disordered" evidence="14">
    <location>
        <begin position="911"/>
        <end position="958"/>
    </location>
</feature>
<evidence type="ECO:0000313" key="18">
    <source>
        <dbReference type="Proteomes" id="UP000094527"/>
    </source>
</evidence>
<feature type="compositionally biased region" description="Basic and acidic residues" evidence="14">
    <location>
        <begin position="599"/>
        <end position="610"/>
    </location>
</feature>
<dbReference type="PROSITE" id="PS00028">
    <property type="entry name" value="ZINC_FINGER_C2H2_1"/>
    <property type="match status" value="11"/>
</dbReference>
<dbReference type="GO" id="GO:0000978">
    <property type="term" value="F:RNA polymerase II cis-regulatory region sequence-specific DNA binding"/>
    <property type="evidence" value="ECO:0007669"/>
    <property type="project" value="TreeGrafter"/>
</dbReference>
<keyword evidence="3" id="KW-0677">Repeat</keyword>
<feature type="region of interest" description="Disordered" evidence="14">
    <location>
        <begin position="678"/>
        <end position="737"/>
    </location>
</feature>
<keyword evidence="18" id="KW-1185">Reference proteome</keyword>
<feature type="domain" description="C2H2-type" evidence="16">
    <location>
        <begin position="2120"/>
        <end position="2147"/>
    </location>
</feature>
<evidence type="ECO:0000313" key="17">
    <source>
        <dbReference type="EMBL" id="ODN03312.1"/>
    </source>
</evidence>
<evidence type="ECO:0000256" key="8">
    <source>
        <dbReference type="ARBA" id="ARBA00023155"/>
    </source>
</evidence>
<dbReference type="Pfam" id="PF00046">
    <property type="entry name" value="Homeodomain"/>
    <property type="match status" value="2"/>
</dbReference>
<comment type="caution">
    <text evidence="17">The sequence shown here is derived from an EMBL/GenBank/DDBJ whole genome shotgun (WGS) entry which is preliminary data.</text>
</comment>
<evidence type="ECO:0000259" key="16">
    <source>
        <dbReference type="PROSITE" id="PS50157"/>
    </source>
</evidence>
<evidence type="ECO:0000256" key="7">
    <source>
        <dbReference type="ARBA" id="ARBA00023125"/>
    </source>
</evidence>
<dbReference type="PROSITE" id="PS00027">
    <property type="entry name" value="HOMEOBOX_1"/>
    <property type="match status" value="1"/>
</dbReference>
<feature type="compositionally biased region" description="Acidic residues" evidence="14">
    <location>
        <begin position="922"/>
        <end position="931"/>
    </location>
</feature>
<keyword evidence="6" id="KW-0805">Transcription regulation</keyword>
<feature type="domain" description="C2H2-type" evidence="16">
    <location>
        <begin position="823"/>
        <end position="850"/>
    </location>
</feature>
<keyword evidence="7 12" id="KW-0238">DNA-binding</keyword>
<evidence type="ECO:0000256" key="13">
    <source>
        <dbReference type="RuleBase" id="RU000682"/>
    </source>
</evidence>
<dbReference type="PROSITE" id="PS50071">
    <property type="entry name" value="HOMEOBOX_2"/>
    <property type="match status" value="2"/>
</dbReference>
<feature type="compositionally biased region" description="Low complexity" evidence="14">
    <location>
        <begin position="1817"/>
        <end position="1850"/>
    </location>
</feature>
<keyword evidence="8 12" id="KW-0371">Homeobox</keyword>
<protein>
    <submittedName>
        <fullName evidence="17">Zinc finger homeobox protein 3</fullName>
    </submittedName>
</protein>
<dbReference type="Proteomes" id="UP000094527">
    <property type="component" value="Unassembled WGS sequence"/>
</dbReference>
<dbReference type="PANTHER" id="PTHR45891:SF3">
    <property type="entry name" value="ZINC FINGER PROTEIN 2"/>
    <property type="match status" value="1"/>
</dbReference>
<dbReference type="GO" id="GO:0008270">
    <property type="term" value="F:zinc ion binding"/>
    <property type="evidence" value="ECO:0007669"/>
    <property type="project" value="UniProtKB-KW"/>
</dbReference>
<dbReference type="FunFam" id="3.30.160.60:FF:000081">
    <property type="entry name" value="Zinc finger homeobox protein 4"/>
    <property type="match status" value="1"/>
</dbReference>
<feature type="compositionally biased region" description="Polar residues" evidence="14">
    <location>
        <begin position="1986"/>
        <end position="1997"/>
    </location>
</feature>
<name>A0A1D2NDK1_ORCCI</name>
<dbReference type="SUPFAM" id="SSF57667">
    <property type="entry name" value="beta-beta-alpha zinc fingers"/>
    <property type="match status" value="4"/>
</dbReference>
<feature type="compositionally biased region" description="Low complexity" evidence="14">
    <location>
        <begin position="1481"/>
        <end position="1493"/>
    </location>
</feature>
<feature type="compositionally biased region" description="Low complexity" evidence="14">
    <location>
        <begin position="1998"/>
        <end position="2020"/>
    </location>
</feature>
<evidence type="ECO:0000256" key="9">
    <source>
        <dbReference type="ARBA" id="ARBA00023163"/>
    </source>
</evidence>
<keyword evidence="10 12" id="KW-0539">Nucleus</keyword>
<dbReference type="InterPro" id="IPR013087">
    <property type="entry name" value="Znf_C2H2_type"/>
</dbReference>
<dbReference type="Pfam" id="PF24056">
    <property type="entry name" value="zf-C2H2_ZFHX3"/>
    <property type="match status" value="1"/>
</dbReference>
<feature type="domain" description="C2H2-type" evidence="16">
    <location>
        <begin position="71"/>
        <end position="100"/>
    </location>
</feature>
<proteinExistence type="predicted"/>
<keyword evidence="9" id="KW-0804">Transcription</keyword>
<feature type="domain" description="C2H2-type" evidence="16">
    <location>
        <begin position="744"/>
        <end position="773"/>
    </location>
</feature>
<dbReference type="OMA" id="FLISEHH"/>
<feature type="compositionally biased region" description="Basic and acidic residues" evidence="14">
    <location>
        <begin position="1525"/>
        <end position="1536"/>
    </location>
</feature>
<feature type="domain" description="C2H2-type" evidence="16">
    <location>
        <begin position="780"/>
        <end position="806"/>
    </location>
</feature>
<dbReference type="SMART" id="SM00389">
    <property type="entry name" value="HOX"/>
    <property type="match status" value="2"/>
</dbReference>
<dbReference type="EMBL" id="LJIJ01000078">
    <property type="protein sequence ID" value="ODN03312.1"/>
    <property type="molecule type" value="Genomic_DNA"/>
</dbReference>
<dbReference type="Gene3D" id="1.10.10.60">
    <property type="entry name" value="Homeodomain-like"/>
    <property type="match status" value="2"/>
</dbReference>
<keyword evidence="2" id="KW-0479">Metal-binding</keyword>
<feature type="region of interest" description="Disordered" evidence="14">
    <location>
        <begin position="1080"/>
        <end position="1118"/>
    </location>
</feature>
<feature type="compositionally biased region" description="Polar residues" evidence="14">
    <location>
        <begin position="1761"/>
        <end position="1773"/>
    </location>
</feature>